<evidence type="ECO:0000259" key="3">
    <source>
        <dbReference type="Pfam" id="PF00294"/>
    </source>
</evidence>
<name>A0A4R6WLN5_9SPHI</name>
<dbReference type="GO" id="GO:0016301">
    <property type="term" value="F:kinase activity"/>
    <property type="evidence" value="ECO:0007669"/>
    <property type="project" value="UniProtKB-KW"/>
</dbReference>
<keyword evidence="1" id="KW-0808">Transferase</keyword>
<reference evidence="4 5" key="1">
    <citation type="submission" date="2019-03" db="EMBL/GenBank/DDBJ databases">
        <title>Genomic Encyclopedia of Archaeal and Bacterial Type Strains, Phase II (KMG-II): from individual species to whole genera.</title>
        <authorList>
            <person name="Goeker M."/>
        </authorList>
    </citation>
    <scope>NUCLEOTIDE SEQUENCE [LARGE SCALE GENOMIC DNA]</scope>
    <source>
        <strain evidence="4 5">DSM 28353</strain>
    </source>
</reference>
<evidence type="ECO:0000313" key="5">
    <source>
        <dbReference type="Proteomes" id="UP000295292"/>
    </source>
</evidence>
<keyword evidence="2 4" id="KW-0418">Kinase</keyword>
<dbReference type="GO" id="GO:0005829">
    <property type="term" value="C:cytosol"/>
    <property type="evidence" value="ECO:0007669"/>
    <property type="project" value="TreeGrafter"/>
</dbReference>
<dbReference type="SUPFAM" id="SSF53613">
    <property type="entry name" value="Ribokinase-like"/>
    <property type="match status" value="1"/>
</dbReference>
<evidence type="ECO:0000256" key="1">
    <source>
        <dbReference type="ARBA" id="ARBA00022679"/>
    </source>
</evidence>
<comment type="caution">
    <text evidence="4">The sequence shown here is derived from an EMBL/GenBank/DDBJ whole genome shotgun (WGS) entry which is preliminary data.</text>
</comment>
<accession>A0A4R6WLN5</accession>
<dbReference type="EMBL" id="SNYV01000003">
    <property type="protein sequence ID" value="TDQ81741.1"/>
    <property type="molecule type" value="Genomic_DNA"/>
</dbReference>
<dbReference type="PROSITE" id="PS00584">
    <property type="entry name" value="PFKB_KINASES_2"/>
    <property type="match status" value="1"/>
</dbReference>
<dbReference type="InterPro" id="IPR002173">
    <property type="entry name" value="Carboh/pur_kinase_PfkB_CS"/>
</dbReference>
<dbReference type="RefSeq" id="WP_133582688.1">
    <property type="nucleotide sequence ID" value="NZ_SNYV01000003.1"/>
</dbReference>
<feature type="domain" description="Carbohydrate kinase PfkB" evidence="3">
    <location>
        <begin position="20"/>
        <end position="278"/>
    </location>
</feature>
<dbReference type="InterPro" id="IPR029056">
    <property type="entry name" value="Ribokinase-like"/>
</dbReference>
<evidence type="ECO:0000256" key="2">
    <source>
        <dbReference type="ARBA" id="ARBA00022777"/>
    </source>
</evidence>
<dbReference type="OrthoDB" id="9813569at2"/>
<dbReference type="Proteomes" id="UP000295292">
    <property type="component" value="Unassembled WGS sequence"/>
</dbReference>
<gene>
    <name evidence="4" type="ORF">CLV99_0271</name>
</gene>
<evidence type="ECO:0000313" key="4">
    <source>
        <dbReference type="EMBL" id="TDQ81741.1"/>
    </source>
</evidence>
<dbReference type="Pfam" id="PF00294">
    <property type="entry name" value="PfkB"/>
    <property type="match status" value="1"/>
</dbReference>
<dbReference type="PANTHER" id="PTHR10584:SF166">
    <property type="entry name" value="RIBOKINASE"/>
    <property type="match status" value="1"/>
</dbReference>
<dbReference type="AlphaFoldDB" id="A0A4R6WLN5"/>
<keyword evidence="5" id="KW-1185">Reference proteome</keyword>
<proteinExistence type="predicted"/>
<dbReference type="Gene3D" id="3.40.1190.20">
    <property type="match status" value="1"/>
</dbReference>
<sequence>MSLVIVGTVAFDAIETPFGETDKIVGGAATFAGLAASFLYDNVKLISVVGDDFGDNMSLFKRGNIDTSGIQVIAGGKTFFWSGKYHNDMNSRDTLATDLNVLADFDPKIPASYQDCSYLLLGNLTPQVQIDTLARLQHKPKLVVLDTMNYWMNVALDDLKVVLKKVDVLTINDAEARQLSGEYSLVKAAQKIIELGPKYLIIKKGEHGALLFGEGQVFSAPALPLAEVFDPTGAGDAFAGGFIGYLARVNTVNFSNMKNAVIYGSAMASFCVERFGTERLQDLIQDEIRDRIQDFISLSKFEISE</sequence>
<organism evidence="4 5">
    <name type="scientific">Sphingobacterium yanglingense</name>
    <dbReference type="NCBI Taxonomy" id="1437280"/>
    <lineage>
        <taxon>Bacteria</taxon>
        <taxon>Pseudomonadati</taxon>
        <taxon>Bacteroidota</taxon>
        <taxon>Sphingobacteriia</taxon>
        <taxon>Sphingobacteriales</taxon>
        <taxon>Sphingobacteriaceae</taxon>
        <taxon>Sphingobacterium</taxon>
    </lineage>
</organism>
<dbReference type="PANTHER" id="PTHR10584">
    <property type="entry name" value="SUGAR KINASE"/>
    <property type="match status" value="1"/>
</dbReference>
<dbReference type="InterPro" id="IPR011611">
    <property type="entry name" value="PfkB_dom"/>
</dbReference>
<protein>
    <submittedName>
        <fullName evidence="4">Sugar/nucleoside kinase (Ribokinase family)</fullName>
    </submittedName>
</protein>